<proteinExistence type="predicted"/>
<organism evidence="1 2">
    <name type="scientific">Xenoophorus captivus</name>
    <dbReference type="NCBI Taxonomy" id="1517983"/>
    <lineage>
        <taxon>Eukaryota</taxon>
        <taxon>Metazoa</taxon>
        <taxon>Chordata</taxon>
        <taxon>Craniata</taxon>
        <taxon>Vertebrata</taxon>
        <taxon>Euteleostomi</taxon>
        <taxon>Actinopterygii</taxon>
        <taxon>Neopterygii</taxon>
        <taxon>Teleostei</taxon>
        <taxon>Neoteleostei</taxon>
        <taxon>Acanthomorphata</taxon>
        <taxon>Ovalentaria</taxon>
        <taxon>Atherinomorphae</taxon>
        <taxon>Cyprinodontiformes</taxon>
        <taxon>Goodeidae</taxon>
        <taxon>Xenoophorus</taxon>
    </lineage>
</organism>
<comment type="caution">
    <text evidence="1">The sequence shown here is derived from an EMBL/GenBank/DDBJ whole genome shotgun (WGS) entry which is preliminary data.</text>
</comment>
<feature type="non-terminal residue" evidence="1">
    <location>
        <position position="139"/>
    </location>
</feature>
<dbReference type="Proteomes" id="UP001434883">
    <property type="component" value="Unassembled WGS sequence"/>
</dbReference>
<dbReference type="EMBL" id="JAHRIN010007441">
    <property type="protein sequence ID" value="MEQ2193252.1"/>
    <property type="molecule type" value="Genomic_DNA"/>
</dbReference>
<sequence length="139" mass="15692">MPRRRAHDRLRRRGSSGLRFGAQNWLGPFLAPVRCATILLLHFTDGHHFQKPLPPSAAVRSLCSALRTFSARCETALCLRCTLPAQIQLRLAEDDAVAKMLLPRFLRVVPTPPLLSRRVGPPPLAFPRHLRRSSRLLAY</sequence>
<evidence type="ECO:0000313" key="2">
    <source>
        <dbReference type="Proteomes" id="UP001434883"/>
    </source>
</evidence>
<gene>
    <name evidence="1" type="ORF">XENOCAPTIV_027931</name>
</gene>
<keyword evidence="2" id="KW-1185">Reference proteome</keyword>
<name>A0ABV0QCX8_9TELE</name>
<protein>
    <submittedName>
        <fullName evidence="1">Uncharacterized protein</fullName>
    </submittedName>
</protein>
<reference evidence="1 2" key="1">
    <citation type="submission" date="2021-06" db="EMBL/GenBank/DDBJ databases">
        <authorList>
            <person name="Palmer J.M."/>
        </authorList>
    </citation>
    <scope>NUCLEOTIDE SEQUENCE [LARGE SCALE GENOMIC DNA]</scope>
    <source>
        <strain evidence="1 2">XC_2019</strain>
        <tissue evidence="1">Muscle</tissue>
    </source>
</reference>
<accession>A0ABV0QCX8</accession>
<evidence type="ECO:0000313" key="1">
    <source>
        <dbReference type="EMBL" id="MEQ2193252.1"/>
    </source>
</evidence>